<protein>
    <submittedName>
        <fullName evidence="1">Uncharacterized protein</fullName>
    </submittedName>
</protein>
<reference evidence="1" key="1">
    <citation type="submission" date="2019-08" db="EMBL/GenBank/DDBJ databases">
        <authorList>
            <person name="Kucharzyk K."/>
            <person name="Murdoch R.W."/>
            <person name="Higgins S."/>
            <person name="Loffler F."/>
        </authorList>
    </citation>
    <scope>NUCLEOTIDE SEQUENCE</scope>
</reference>
<comment type="caution">
    <text evidence="1">The sequence shown here is derived from an EMBL/GenBank/DDBJ whole genome shotgun (WGS) entry which is preliminary data.</text>
</comment>
<dbReference type="AlphaFoldDB" id="A0A645DW94"/>
<name>A0A645DW94_9ZZZZ</name>
<sequence>MDVVRITSAGLLRFPAAGCLGRFLVTAENVIIREKRLSINSAKQALEKTNSARESLL</sequence>
<accession>A0A645DW94</accession>
<proteinExistence type="predicted"/>
<evidence type="ECO:0000313" key="1">
    <source>
        <dbReference type="EMBL" id="MPM93559.1"/>
    </source>
</evidence>
<gene>
    <name evidence="1" type="ORF">SDC9_140698</name>
</gene>
<dbReference type="EMBL" id="VSSQ01040341">
    <property type="protein sequence ID" value="MPM93559.1"/>
    <property type="molecule type" value="Genomic_DNA"/>
</dbReference>
<organism evidence="1">
    <name type="scientific">bioreactor metagenome</name>
    <dbReference type="NCBI Taxonomy" id="1076179"/>
    <lineage>
        <taxon>unclassified sequences</taxon>
        <taxon>metagenomes</taxon>
        <taxon>ecological metagenomes</taxon>
    </lineage>
</organism>